<keyword evidence="2" id="KW-1003">Cell membrane</keyword>
<evidence type="ECO:0000256" key="4">
    <source>
        <dbReference type="ARBA" id="ARBA00022679"/>
    </source>
</evidence>
<dbReference type="InterPro" id="IPR026461">
    <property type="entry name" value="Trfase_2_rSAM/seldom_assoc"/>
</dbReference>
<dbReference type="NCBIfam" id="TIGR04283">
    <property type="entry name" value="glyco_like_mftF"/>
    <property type="match status" value="1"/>
</dbReference>
<comment type="subcellular location">
    <subcellularLocation>
        <location evidence="1">Cell membrane</location>
    </subcellularLocation>
</comment>
<dbReference type="RefSeq" id="WP_153382271.1">
    <property type="nucleotide sequence ID" value="NZ_VDFM01000002.1"/>
</dbReference>
<evidence type="ECO:0000313" key="7">
    <source>
        <dbReference type="Proteomes" id="UP000380386"/>
    </source>
</evidence>
<dbReference type="PANTHER" id="PTHR43646:SF2">
    <property type="entry name" value="GLYCOSYLTRANSFERASE 2-LIKE DOMAIN-CONTAINING PROTEIN"/>
    <property type="match status" value="1"/>
</dbReference>
<name>A0A5P0ZG45_9LACO</name>
<keyword evidence="3" id="KW-0328">Glycosyltransferase</keyword>
<dbReference type="GO" id="GO:0016757">
    <property type="term" value="F:glycosyltransferase activity"/>
    <property type="evidence" value="ECO:0007669"/>
    <property type="project" value="UniProtKB-KW"/>
</dbReference>
<organism evidence="6 7">
    <name type="scientific">Companilactobacillus mishanensis</name>
    <dbReference type="NCBI Taxonomy" id="2486008"/>
    <lineage>
        <taxon>Bacteria</taxon>
        <taxon>Bacillati</taxon>
        <taxon>Bacillota</taxon>
        <taxon>Bacilli</taxon>
        <taxon>Lactobacillales</taxon>
        <taxon>Lactobacillaceae</taxon>
        <taxon>Companilactobacillus</taxon>
    </lineage>
</organism>
<protein>
    <submittedName>
        <fullName evidence="6">Glycosyltransferase</fullName>
    </submittedName>
</protein>
<dbReference type="OrthoDB" id="2902148at2"/>
<dbReference type="Gene3D" id="3.90.550.10">
    <property type="entry name" value="Spore Coat Polysaccharide Biosynthesis Protein SpsA, Chain A"/>
    <property type="match status" value="1"/>
</dbReference>
<dbReference type="Proteomes" id="UP000380386">
    <property type="component" value="Unassembled WGS sequence"/>
</dbReference>
<reference evidence="6 7" key="1">
    <citation type="journal article" date="2019" name="Syst. Appl. Microbiol.">
        <title>Polyphasic characterization of two novel Lactobacillus spp. isolated from blown salami packages: Description of Lactobacillus halodurans sp. nov. and Lactobacillus salsicarnum sp. nov.</title>
        <authorList>
            <person name="Schuster J.A."/>
            <person name="Klingl A."/>
            <person name="Vogel R.F."/>
            <person name="Ehrmann M.A."/>
        </authorList>
    </citation>
    <scope>NUCLEOTIDE SEQUENCE [LARGE SCALE GENOMIC DNA]</scope>
    <source>
        <strain evidence="6 7">TMW 1.2118</strain>
    </source>
</reference>
<evidence type="ECO:0000313" key="6">
    <source>
        <dbReference type="EMBL" id="MQS52014.1"/>
    </source>
</evidence>
<dbReference type="PANTHER" id="PTHR43646">
    <property type="entry name" value="GLYCOSYLTRANSFERASE"/>
    <property type="match status" value="1"/>
</dbReference>
<accession>A0A5P0ZG45</accession>
<dbReference type="AlphaFoldDB" id="A0A5P0ZG45"/>
<comment type="caution">
    <text evidence="6">The sequence shown here is derived from an EMBL/GenBank/DDBJ whole genome shotgun (WGS) entry which is preliminary data.</text>
</comment>
<evidence type="ECO:0000256" key="2">
    <source>
        <dbReference type="ARBA" id="ARBA00022475"/>
    </source>
</evidence>
<dbReference type="GO" id="GO:0005886">
    <property type="term" value="C:plasma membrane"/>
    <property type="evidence" value="ECO:0007669"/>
    <property type="project" value="UniProtKB-SubCell"/>
</dbReference>
<dbReference type="SUPFAM" id="SSF53448">
    <property type="entry name" value="Nucleotide-diphospho-sugar transferases"/>
    <property type="match status" value="1"/>
</dbReference>
<proteinExistence type="predicted"/>
<gene>
    <name evidence="6" type="ORF">FHL02_03150</name>
</gene>
<evidence type="ECO:0000256" key="3">
    <source>
        <dbReference type="ARBA" id="ARBA00022676"/>
    </source>
</evidence>
<sequence>MWLSIIIPTFRDDEGLTKLLSQVESWDLTGTEVIIVDGESRNRPRFLPGFVKYLSSPEANRGVQLRYGADSSMGENLLFVHADSVFVSGSPLPTLKNTPAIIGFFTLKFDRDTSFYKIMEFGSNLRARVGKQIFGDQGLFINKKLYQFVGGYPAQPLMEDMELSMKLEKTGVPFTQFSDQIQTSGRKYRSEGKLTSFFKMQFFKMLYWSGTSPEKLSKAYYRKGK</sequence>
<keyword evidence="4 6" id="KW-0808">Transferase</keyword>
<evidence type="ECO:0000256" key="5">
    <source>
        <dbReference type="ARBA" id="ARBA00023136"/>
    </source>
</evidence>
<keyword evidence="5" id="KW-0472">Membrane</keyword>
<dbReference type="InterPro" id="IPR029044">
    <property type="entry name" value="Nucleotide-diphossugar_trans"/>
</dbReference>
<evidence type="ECO:0000256" key="1">
    <source>
        <dbReference type="ARBA" id="ARBA00004236"/>
    </source>
</evidence>
<dbReference type="EMBL" id="VDFM01000002">
    <property type="protein sequence ID" value="MQS52014.1"/>
    <property type="molecule type" value="Genomic_DNA"/>
</dbReference>